<keyword evidence="3" id="KW-0106">Calcium</keyword>
<name>A0A0N5AHS3_9BILA</name>
<feature type="domain" description="EF-hand" evidence="4">
    <location>
        <begin position="119"/>
        <end position="153"/>
    </location>
</feature>
<keyword evidence="1" id="KW-0479">Metal-binding</keyword>
<dbReference type="Gene3D" id="1.10.238.10">
    <property type="entry name" value="EF-hand"/>
    <property type="match status" value="2"/>
</dbReference>
<evidence type="ECO:0000259" key="4">
    <source>
        <dbReference type="PROSITE" id="PS50222"/>
    </source>
</evidence>
<reference evidence="6" key="1">
    <citation type="submission" date="2017-02" db="UniProtKB">
        <authorList>
            <consortium name="WormBaseParasite"/>
        </authorList>
    </citation>
    <scope>IDENTIFICATION</scope>
</reference>
<dbReference type="SMART" id="SM00054">
    <property type="entry name" value="EFh"/>
    <property type="match status" value="4"/>
</dbReference>
<protein>
    <submittedName>
        <fullName evidence="6">Calmodulin</fullName>
    </submittedName>
</protein>
<proteinExistence type="predicted"/>
<dbReference type="GO" id="GO:0005509">
    <property type="term" value="F:calcium ion binding"/>
    <property type="evidence" value="ECO:0007669"/>
    <property type="project" value="InterPro"/>
</dbReference>
<dbReference type="PANTHER" id="PTHR10891">
    <property type="entry name" value="EF-HAND CALCIUM-BINDING DOMAIN CONTAINING PROTEIN"/>
    <property type="match status" value="1"/>
</dbReference>
<keyword evidence="2" id="KW-0677">Repeat</keyword>
<dbReference type="CDD" id="cd00051">
    <property type="entry name" value="EFh"/>
    <property type="match status" value="2"/>
</dbReference>
<feature type="domain" description="EF-hand" evidence="4">
    <location>
        <begin position="88"/>
        <end position="118"/>
    </location>
</feature>
<feature type="domain" description="EF-hand" evidence="4">
    <location>
        <begin position="50"/>
        <end position="85"/>
    </location>
</feature>
<accession>A0A0N5AHS3</accession>
<dbReference type="PRINTS" id="PR01362">
    <property type="entry name" value="CALFLAGIN"/>
</dbReference>
<dbReference type="InterPro" id="IPR039647">
    <property type="entry name" value="EF_hand_pair_protein_CML-like"/>
</dbReference>
<dbReference type="PROSITE" id="PS00018">
    <property type="entry name" value="EF_HAND_1"/>
    <property type="match status" value="3"/>
</dbReference>
<evidence type="ECO:0000313" key="5">
    <source>
        <dbReference type="Proteomes" id="UP000046393"/>
    </source>
</evidence>
<dbReference type="WBParaSite" id="SMUV_0000393501-mRNA-1">
    <property type="protein sequence ID" value="SMUV_0000393501-mRNA-1"/>
    <property type="gene ID" value="SMUV_0000393501"/>
</dbReference>
<dbReference type="AlphaFoldDB" id="A0A0N5AHS3"/>
<evidence type="ECO:0000256" key="3">
    <source>
        <dbReference type="ARBA" id="ARBA00022837"/>
    </source>
</evidence>
<dbReference type="STRING" id="451379.A0A0N5AHS3"/>
<keyword evidence="5" id="KW-1185">Reference proteome</keyword>
<dbReference type="InterPro" id="IPR002048">
    <property type="entry name" value="EF_hand_dom"/>
</dbReference>
<dbReference type="SUPFAM" id="SSF47473">
    <property type="entry name" value="EF-hand"/>
    <property type="match status" value="1"/>
</dbReference>
<dbReference type="PROSITE" id="PS50222">
    <property type="entry name" value="EF_HAND_2"/>
    <property type="match status" value="4"/>
</dbReference>
<sequence>MPILTLAKKDDGKLNDDDLKQIFTEFDLNGDGLIQKSELKEVMVRMGQCPTEDELDTMFKTADRDNDGNIDLEEFLMIAHRNPVALSLKTVFDEIDVDGDGFLRRSELRQAFQRMGHTLTDSDINAIYRHVDTNNDGRINFDEFCRMMSKTKL</sequence>
<dbReference type="InterPro" id="IPR003299">
    <property type="entry name" value="Calflagin-bd"/>
</dbReference>
<dbReference type="Pfam" id="PF13499">
    <property type="entry name" value="EF-hand_7"/>
    <property type="match status" value="2"/>
</dbReference>
<dbReference type="Proteomes" id="UP000046393">
    <property type="component" value="Unplaced"/>
</dbReference>
<organism evidence="5 6">
    <name type="scientific">Syphacia muris</name>
    <dbReference type="NCBI Taxonomy" id="451379"/>
    <lineage>
        <taxon>Eukaryota</taxon>
        <taxon>Metazoa</taxon>
        <taxon>Ecdysozoa</taxon>
        <taxon>Nematoda</taxon>
        <taxon>Chromadorea</taxon>
        <taxon>Rhabditida</taxon>
        <taxon>Spirurina</taxon>
        <taxon>Oxyuridomorpha</taxon>
        <taxon>Oxyuroidea</taxon>
        <taxon>Oxyuridae</taxon>
        <taxon>Syphacia</taxon>
    </lineage>
</organism>
<dbReference type="InterPro" id="IPR018247">
    <property type="entry name" value="EF_Hand_1_Ca_BS"/>
</dbReference>
<dbReference type="InterPro" id="IPR011992">
    <property type="entry name" value="EF-hand-dom_pair"/>
</dbReference>
<evidence type="ECO:0000256" key="1">
    <source>
        <dbReference type="ARBA" id="ARBA00022723"/>
    </source>
</evidence>
<feature type="domain" description="EF-hand" evidence="4">
    <location>
        <begin position="14"/>
        <end position="49"/>
    </location>
</feature>
<evidence type="ECO:0000313" key="6">
    <source>
        <dbReference type="WBParaSite" id="SMUV_0000393501-mRNA-1"/>
    </source>
</evidence>
<evidence type="ECO:0000256" key="2">
    <source>
        <dbReference type="ARBA" id="ARBA00022737"/>
    </source>
</evidence>
<dbReference type="FunFam" id="1.10.238.10:FF:000003">
    <property type="entry name" value="Calmodulin A"/>
    <property type="match status" value="2"/>
</dbReference>